<organism evidence="4 5">
    <name type="scientific">Henriciella pelagia</name>
    <dbReference type="NCBI Taxonomy" id="1977912"/>
    <lineage>
        <taxon>Bacteria</taxon>
        <taxon>Pseudomonadati</taxon>
        <taxon>Pseudomonadota</taxon>
        <taxon>Alphaproteobacteria</taxon>
        <taxon>Hyphomonadales</taxon>
        <taxon>Hyphomonadaceae</taxon>
        <taxon>Henriciella</taxon>
    </lineage>
</organism>
<dbReference type="InterPro" id="IPR025567">
    <property type="entry name" value="DUF4332"/>
</dbReference>
<dbReference type="CDD" id="cd10981">
    <property type="entry name" value="ZnPC_S1P1"/>
    <property type="match status" value="1"/>
</dbReference>
<dbReference type="Gene3D" id="1.10.150.20">
    <property type="entry name" value="5' to 3' exonuclease, C-terminal subdomain"/>
    <property type="match status" value="1"/>
</dbReference>
<dbReference type="Proteomes" id="UP000628854">
    <property type="component" value="Unassembled WGS sequence"/>
</dbReference>
<sequence length="537" mass="58561">MTTSLLQNVIVAHRCRSTHHFIAMEALNHIDGPDADDWRNLLLAEHMWLLEGAKAPDTDFKDFKNHVLHVSEGNWGGAQDAATEWYGRAVEALRDRKWGYAAYALGVMSHYYSDPCQPFHTGQTEEEGSIHRAVEWSIAKSRDEIVRRIEAKGYPDVPAGDGPGFVADMVLAGAQRSHPHYQTFIDHYDIDVGAKNPPAGLDDTMLDAIADLCAYATKGIATLYVRAIKEAKVKPRKVNLKLRGYLATLDIPIRWVTKKMDNAADRAIVTKMYKELQETGKVIKSLPDDDKAIRKVHARDVLRMPIEKLDALAPRPTGTKHTPRIIEPDVKQVEPAPMQEAVPVPEPVAAAPVEEAPLPEPAVDTVPEQEAETAPVADTEPEADETPAASRDPVIVSAASELTLDSDVVDAPSIGPKTAERLAKIGITTIADLLDANPMDSADALDTGYITPESFADWQDQARLKMALPSLRVHDVQILVGAGYRSLEAVANASASELLKASIAFVETPEARRIISGSSAPDAEEINSWIGMAKDVG</sequence>
<evidence type="ECO:0008006" key="6">
    <source>
        <dbReference type="Google" id="ProtNLM"/>
    </source>
</evidence>
<name>A0ABQ1JQM4_9PROT</name>
<dbReference type="InterPro" id="IPR029002">
    <property type="entry name" value="PLPC/GPLD1"/>
</dbReference>
<evidence type="ECO:0000313" key="4">
    <source>
        <dbReference type="EMBL" id="GGB73068.1"/>
    </source>
</evidence>
<dbReference type="InterPro" id="IPR008947">
    <property type="entry name" value="PLipase_C/P1_nuclease_dom_sf"/>
</dbReference>
<evidence type="ECO:0000259" key="3">
    <source>
        <dbReference type="Pfam" id="PF14229"/>
    </source>
</evidence>
<keyword evidence="5" id="KW-1185">Reference proteome</keyword>
<evidence type="ECO:0000313" key="5">
    <source>
        <dbReference type="Proteomes" id="UP000628854"/>
    </source>
</evidence>
<evidence type="ECO:0000256" key="1">
    <source>
        <dbReference type="SAM" id="MobiDB-lite"/>
    </source>
</evidence>
<feature type="domain" description="DUF4332" evidence="3">
    <location>
        <begin position="412"/>
        <end position="535"/>
    </location>
</feature>
<evidence type="ECO:0000259" key="2">
    <source>
        <dbReference type="Pfam" id="PF00882"/>
    </source>
</evidence>
<dbReference type="Pfam" id="PF14229">
    <property type="entry name" value="DUF4332"/>
    <property type="match status" value="1"/>
</dbReference>
<protein>
    <recommendedName>
        <fullName evidence="6">DUF4332 domain-containing protein</fullName>
    </recommendedName>
</protein>
<dbReference type="Pfam" id="PF00882">
    <property type="entry name" value="Zn_dep_PLPC"/>
    <property type="match status" value="1"/>
</dbReference>
<dbReference type="RefSeq" id="WP_084392059.1">
    <property type="nucleotide sequence ID" value="NZ_BMKF01000002.1"/>
</dbReference>
<feature type="domain" description="Phospholipase C/D" evidence="2">
    <location>
        <begin position="18"/>
        <end position="139"/>
    </location>
</feature>
<feature type="region of interest" description="Disordered" evidence="1">
    <location>
        <begin position="359"/>
        <end position="393"/>
    </location>
</feature>
<dbReference type="Gene3D" id="1.10.575.10">
    <property type="entry name" value="P1 Nuclease"/>
    <property type="match status" value="1"/>
</dbReference>
<reference evidence="5" key="1">
    <citation type="journal article" date="2019" name="Int. J. Syst. Evol. Microbiol.">
        <title>The Global Catalogue of Microorganisms (GCM) 10K type strain sequencing project: providing services to taxonomists for standard genome sequencing and annotation.</title>
        <authorList>
            <consortium name="The Broad Institute Genomics Platform"/>
            <consortium name="The Broad Institute Genome Sequencing Center for Infectious Disease"/>
            <person name="Wu L."/>
            <person name="Ma J."/>
        </authorList>
    </citation>
    <scope>NUCLEOTIDE SEQUENCE [LARGE SCALE GENOMIC DNA]</scope>
    <source>
        <strain evidence="5">CGMCC 1.15928</strain>
    </source>
</reference>
<accession>A0ABQ1JQM4</accession>
<gene>
    <name evidence="4" type="primary">yqjH</name>
    <name evidence="4" type="ORF">GCM10011503_22160</name>
</gene>
<proteinExistence type="predicted"/>
<comment type="caution">
    <text evidence="4">The sequence shown here is derived from an EMBL/GenBank/DDBJ whole genome shotgun (WGS) entry which is preliminary data.</text>
</comment>
<dbReference type="EMBL" id="BMKF01000002">
    <property type="protein sequence ID" value="GGB73068.1"/>
    <property type="molecule type" value="Genomic_DNA"/>
</dbReference>
<dbReference type="SUPFAM" id="SSF48537">
    <property type="entry name" value="Phospholipase C/P1 nuclease"/>
    <property type="match status" value="1"/>
</dbReference>